<comment type="caution">
    <text evidence="2">The sequence shown here is derived from an EMBL/GenBank/DDBJ whole genome shotgun (WGS) entry which is preliminary data.</text>
</comment>
<dbReference type="STRING" id="1826909.A5893_13565"/>
<dbReference type="InterPro" id="IPR026336">
    <property type="entry name" value="PdeM-like"/>
</dbReference>
<dbReference type="Pfam" id="PF00149">
    <property type="entry name" value="Metallophos"/>
    <property type="match status" value="1"/>
</dbReference>
<feature type="domain" description="Calcineurin-like phosphoesterase" evidence="1">
    <location>
        <begin position="29"/>
        <end position="120"/>
    </location>
</feature>
<keyword evidence="3" id="KW-1185">Reference proteome</keyword>
<accession>A0A179DCM1</accession>
<reference evidence="2 3" key="2">
    <citation type="submission" date="2016-06" db="EMBL/GenBank/DDBJ databases">
        <title>Pedobacter psychrophilus sp. nov., isolated from Antarctic fragmentary rock.</title>
        <authorList>
            <person name="Svec P."/>
        </authorList>
    </citation>
    <scope>NUCLEOTIDE SEQUENCE [LARGE SCALE GENOMIC DNA]</scope>
    <source>
        <strain evidence="2 3">CCM 8644</strain>
    </source>
</reference>
<dbReference type="GO" id="GO:0016787">
    <property type="term" value="F:hydrolase activity"/>
    <property type="evidence" value="ECO:0007669"/>
    <property type="project" value="InterPro"/>
</dbReference>
<dbReference type="OrthoDB" id="9795838at2"/>
<evidence type="ECO:0000259" key="1">
    <source>
        <dbReference type="Pfam" id="PF00149"/>
    </source>
</evidence>
<dbReference type="NCBIfam" id="TIGR04123">
    <property type="entry name" value="P_estr_lig_assc"/>
    <property type="match status" value="1"/>
</dbReference>
<dbReference type="RefSeq" id="WP_068823222.1">
    <property type="nucleotide sequence ID" value="NZ_LWHJ01000030.1"/>
</dbReference>
<evidence type="ECO:0000313" key="2">
    <source>
        <dbReference type="EMBL" id="OAQ38450.1"/>
    </source>
</evidence>
<dbReference type="InterPro" id="IPR029052">
    <property type="entry name" value="Metallo-depent_PP-like"/>
</dbReference>
<sequence>MKEEGFQFIFKGEELWLLPAKAIWFPKYQILLVSDTHMGKGAHFRKSGIAIPTAIAQEELACLTDLIDAYQPKELIFLGDLFHSDINNDLAWFKLWREFHHKVRMILVKGNHDILPSHFYKQIELEVVDEMSIGEFDLYHDLPKTQNEKYVLSGHIHPGVRIQGKARQGINLPCFYFGKYNAILPAFGKFTGKAIIKLKEGEVSFAIAGKKIVPINFTK</sequence>
<protein>
    <recommendedName>
        <fullName evidence="1">Calcineurin-like phosphoesterase domain-containing protein</fullName>
    </recommendedName>
</protein>
<dbReference type="Proteomes" id="UP000078459">
    <property type="component" value="Unassembled WGS sequence"/>
</dbReference>
<dbReference type="Gene3D" id="3.60.21.10">
    <property type="match status" value="1"/>
</dbReference>
<dbReference type="PANTHER" id="PTHR39323:SF1">
    <property type="entry name" value="BLR1149 PROTEIN"/>
    <property type="match status" value="1"/>
</dbReference>
<dbReference type="PANTHER" id="PTHR39323">
    <property type="entry name" value="BLR1149 PROTEIN"/>
    <property type="match status" value="1"/>
</dbReference>
<organism evidence="2 3">
    <name type="scientific">Pedobacter psychrophilus</name>
    <dbReference type="NCBI Taxonomy" id="1826909"/>
    <lineage>
        <taxon>Bacteria</taxon>
        <taxon>Pseudomonadati</taxon>
        <taxon>Bacteroidota</taxon>
        <taxon>Sphingobacteriia</taxon>
        <taxon>Sphingobacteriales</taxon>
        <taxon>Sphingobacteriaceae</taxon>
        <taxon>Pedobacter</taxon>
    </lineage>
</organism>
<dbReference type="AlphaFoldDB" id="A0A179DCM1"/>
<evidence type="ECO:0000313" key="3">
    <source>
        <dbReference type="Proteomes" id="UP000078459"/>
    </source>
</evidence>
<dbReference type="SUPFAM" id="SSF56300">
    <property type="entry name" value="Metallo-dependent phosphatases"/>
    <property type="match status" value="1"/>
</dbReference>
<dbReference type="InterPro" id="IPR024173">
    <property type="entry name" value="Pesterase_MJ0037-like"/>
</dbReference>
<dbReference type="EMBL" id="LWHJ01000030">
    <property type="protein sequence ID" value="OAQ38450.1"/>
    <property type="molecule type" value="Genomic_DNA"/>
</dbReference>
<gene>
    <name evidence="2" type="ORF">A5893_13565</name>
</gene>
<dbReference type="PIRSF" id="PIRSF000887">
    <property type="entry name" value="Pesterase_MJ0037"/>
    <property type="match status" value="1"/>
</dbReference>
<proteinExistence type="predicted"/>
<reference evidence="2 3" key="1">
    <citation type="submission" date="2016-04" db="EMBL/GenBank/DDBJ databases">
        <authorList>
            <person name="Evans L.H."/>
            <person name="Alamgir A."/>
            <person name="Owens N."/>
            <person name="Weber N.D."/>
            <person name="Virtaneva K."/>
            <person name="Barbian K."/>
            <person name="Babar A."/>
            <person name="Rosenke K."/>
        </authorList>
    </citation>
    <scope>NUCLEOTIDE SEQUENCE [LARGE SCALE GENOMIC DNA]</scope>
    <source>
        <strain evidence="2 3">CCM 8644</strain>
    </source>
</reference>
<dbReference type="InterPro" id="IPR004843">
    <property type="entry name" value="Calcineurin-like_PHP"/>
</dbReference>
<name>A0A179DCM1_9SPHI</name>